<gene>
    <name evidence="1" type="ORF">BSPA14S_K0011</name>
</gene>
<reference evidence="1 2" key="1">
    <citation type="journal article" date="2012" name="J. Bacteriol.">
        <title>Whole-Genome Sequences of Borrelia bissettii, Borrelia valaisiana, and Borrelia spielmanii.</title>
        <authorList>
            <person name="Schutzer S.E."/>
            <person name="Fraser-Liggett C.M."/>
            <person name="Qiu W.G."/>
            <person name="Kraiczy P."/>
            <person name="Mongodin E.F."/>
            <person name="Dunn J.J."/>
            <person name="Luft B.J."/>
            <person name="Casjens S.R."/>
        </authorList>
    </citation>
    <scope>NUCLEOTIDE SEQUENCE [LARGE SCALE GENOMIC DNA]</scope>
    <source>
        <strain evidence="1 2">A14S</strain>
        <plasmid evidence="1 2">A14S_lp36</plasmid>
    </source>
</reference>
<geneLocation type="plasmid" evidence="1 2">
    <name>A14S_lp36</name>
</geneLocation>
<evidence type="ECO:0000313" key="1">
    <source>
        <dbReference type="EMBL" id="ACN53228.1"/>
    </source>
</evidence>
<protein>
    <submittedName>
        <fullName evidence="1">Uncharacterized protein</fullName>
    </submittedName>
</protein>
<dbReference type="EMBL" id="CP001466">
    <property type="protein sequence ID" value="ACN53228.1"/>
    <property type="molecule type" value="Genomic_DNA"/>
</dbReference>
<keyword evidence="1" id="KW-0614">Plasmid</keyword>
<dbReference type="HOGENOM" id="CLU_3132993_0_0_12"/>
<sequence length="49" mass="5999">MLKIFLTRNYQCKNNTNNKHFLLIILLQKPTHKRNHSNKYNPLKYLNTK</sequence>
<accession>C0RBS1</accession>
<evidence type="ECO:0000313" key="2">
    <source>
        <dbReference type="Proteomes" id="UP000003481"/>
    </source>
</evidence>
<organism evidence="1 2">
    <name type="scientific">Borreliella spielmanii A14S</name>
    <dbReference type="NCBI Taxonomy" id="498742"/>
    <lineage>
        <taxon>Bacteria</taxon>
        <taxon>Pseudomonadati</taxon>
        <taxon>Spirochaetota</taxon>
        <taxon>Spirochaetia</taxon>
        <taxon>Spirochaetales</taxon>
        <taxon>Borreliaceae</taxon>
        <taxon>Borreliella</taxon>
    </lineage>
</organism>
<name>C0RBS1_9SPIR</name>
<proteinExistence type="predicted"/>
<dbReference type="AlphaFoldDB" id="C0RBS1"/>
<dbReference type="Proteomes" id="UP000003481">
    <property type="component" value="Plasmid A14S_lp36"/>
</dbReference>